<evidence type="ECO:0000259" key="1">
    <source>
        <dbReference type="PROSITE" id="PS50943"/>
    </source>
</evidence>
<evidence type="ECO:0000313" key="2">
    <source>
        <dbReference type="EMBL" id="MFC5725043.1"/>
    </source>
</evidence>
<keyword evidence="3" id="KW-1185">Reference proteome</keyword>
<dbReference type="RefSeq" id="WP_390321819.1">
    <property type="nucleotide sequence ID" value="NZ_JBHSPB010000046.1"/>
</dbReference>
<organism evidence="2 3">
    <name type="scientific">Streptomyces gamaensis</name>
    <dbReference type="NCBI Taxonomy" id="1763542"/>
    <lineage>
        <taxon>Bacteria</taxon>
        <taxon>Bacillati</taxon>
        <taxon>Actinomycetota</taxon>
        <taxon>Actinomycetes</taxon>
        <taxon>Kitasatosporales</taxon>
        <taxon>Streptomycetaceae</taxon>
        <taxon>Streptomyces</taxon>
    </lineage>
</organism>
<dbReference type="Proteomes" id="UP001596083">
    <property type="component" value="Unassembled WGS sequence"/>
</dbReference>
<accession>A0ABW0ZDJ4</accession>
<dbReference type="SMART" id="SM00530">
    <property type="entry name" value="HTH_XRE"/>
    <property type="match status" value="1"/>
</dbReference>
<dbReference type="PROSITE" id="PS50943">
    <property type="entry name" value="HTH_CROC1"/>
    <property type="match status" value="1"/>
</dbReference>
<protein>
    <submittedName>
        <fullName evidence="2">XRE family transcriptional regulator</fullName>
    </submittedName>
</protein>
<feature type="domain" description="HTH cro/C1-type" evidence="1">
    <location>
        <begin position="5"/>
        <end position="59"/>
    </location>
</feature>
<sequence length="247" mass="27448">MNTRLRTMMAQRGVSQDTLAEKCGVIPKSVQRWITQGRVPHQRHRFTVCQELGVEESYLWPNTGRRAEDAAHAELIQTYANRASVPREVWLSLLVGAKANIDVLVFSGTFYAQTNPRIAAMLAERADEGVSVRLCFGNPDGAAVAQRGEEEGIGDALGAKIRASLTYYRGLVAHAGCEVRLHDTTLYNSLFRYDDNLLANPHIWGRPASANPLFHLQRCGEGWFDDYVGSFDAVWSTAKPWNPESGV</sequence>
<gene>
    <name evidence="2" type="ORF">ACFP1Z_33375</name>
</gene>
<comment type="caution">
    <text evidence="2">The sequence shown here is derived from an EMBL/GenBank/DDBJ whole genome shotgun (WGS) entry which is preliminary data.</text>
</comment>
<name>A0ABW0ZDJ4_9ACTN</name>
<evidence type="ECO:0000313" key="3">
    <source>
        <dbReference type="Proteomes" id="UP001596083"/>
    </source>
</evidence>
<dbReference type="Gene3D" id="1.10.260.40">
    <property type="entry name" value="lambda repressor-like DNA-binding domains"/>
    <property type="match status" value="1"/>
</dbReference>
<dbReference type="InterPro" id="IPR010982">
    <property type="entry name" value="Lambda_DNA-bd_dom_sf"/>
</dbReference>
<dbReference type="CDD" id="cd00093">
    <property type="entry name" value="HTH_XRE"/>
    <property type="match status" value="1"/>
</dbReference>
<reference evidence="3" key="1">
    <citation type="journal article" date="2019" name="Int. J. Syst. Evol. Microbiol.">
        <title>The Global Catalogue of Microorganisms (GCM) 10K type strain sequencing project: providing services to taxonomists for standard genome sequencing and annotation.</title>
        <authorList>
            <consortium name="The Broad Institute Genomics Platform"/>
            <consortium name="The Broad Institute Genome Sequencing Center for Infectious Disease"/>
            <person name="Wu L."/>
            <person name="Ma J."/>
        </authorList>
    </citation>
    <scope>NUCLEOTIDE SEQUENCE [LARGE SCALE GENOMIC DNA]</scope>
    <source>
        <strain evidence="3">CGMCC 4.7304</strain>
    </source>
</reference>
<dbReference type="InterPro" id="IPR001387">
    <property type="entry name" value="Cro/C1-type_HTH"/>
</dbReference>
<dbReference type="SUPFAM" id="SSF56024">
    <property type="entry name" value="Phospholipase D/nuclease"/>
    <property type="match status" value="1"/>
</dbReference>
<proteinExistence type="predicted"/>
<dbReference type="EMBL" id="JBHSPB010000046">
    <property type="protein sequence ID" value="MFC5725043.1"/>
    <property type="molecule type" value="Genomic_DNA"/>
</dbReference>
<dbReference type="SUPFAM" id="SSF47413">
    <property type="entry name" value="lambda repressor-like DNA-binding domains"/>
    <property type="match status" value="1"/>
</dbReference>